<evidence type="ECO:0000313" key="9">
    <source>
        <dbReference type="EMBL" id="CAE6434769.1"/>
    </source>
</evidence>
<feature type="region of interest" description="Disordered" evidence="7">
    <location>
        <begin position="1"/>
        <end position="112"/>
    </location>
</feature>
<dbReference type="OrthoDB" id="3233595at2759"/>
<dbReference type="PANTHER" id="PTHR13254:SF0">
    <property type="entry name" value="GOLGIN SUBFAMILY A MEMBER 7_ERF4 DOMAIN-CONTAINING PROTEIN"/>
    <property type="match status" value="1"/>
</dbReference>
<comment type="caution">
    <text evidence="9">The sequence shown here is derived from an EMBL/GenBank/DDBJ whole genome shotgun (WGS) entry which is preliminary data.</text>
</comment>
<dbReference type="GO" id="GO:0006612">
    <property type="term" value="P:protein targeting to membrane"/>
    <property type="evidence" value="ECO:0007669"/>
    <property type="project" value="TreeGrafter"/>
</dbReference>
<dbReference type="GO" id="GO:0005789">
    <property type="term" value="C:endoplasmic reticulum membrane"/>
    <property type="evidence" value="ECO:0007669"/>
    <property type="project" value="UniProtKB-SubCell"/>
</dbReference>
<organism evidence="9 10">
    <name type="scientific">Rhizoctonia solani</name>
    <dbReference type="NCBI Taxonomy" id="456999"/>
    <lineage>
        <taxon>Eukaryota</taxon>
        <taxon>Fungi</taxon>
        <taxon>Dikarya</taxon>
        <taxon>Basidiomycota</taxon>
        <taxon>Agaricomycotina</taxon>
        <taxon>Agaricomycetes</taxon>
        <taxon>Cantharellales</taxon>
        <taxon>Ceratobasidiaceae</taxon>
        <taxon>Rhizoctonia</taxon>
    </lineage>
</organism>
<dbReference type="EMBL" id="CAJMWV010001347">
    <property type="protein sequence ID" value="CAE6434769.1"/>
    <property type="molecule type" value="Genomic_DNA"/>
</dbReference>
<feature type="compositionally biased region" description="Basic and acidic residues" evidence="7">
    <location>
        <begin position="15"/>
        <end position="32"/>
    </location>
</feature>
<comment type="similarity">
    <text evidence="2">Belongs to the ERF4 family.</text>
</comment>
<dbReference type="InterPro" id="IPR019383">
    <property type="entry name" value="Golgin_A_7/ERF4"/>
</dbReference>
<dbReference type="AlphaFoldDB" id="A0A8H2XWL2"/>
<evidence type="ECO:0000259" key="8">
    <source>
        <dbReference type="Pfam" id="PF10256"/>
    </source>
</evidence>
<evidence type="ECO:0000256" key="3">
    <source>
        <dbReference type="ARBA" id="ARBA00011396"/>
    </source>
</evidence>
<evidence type="ECO:0000256" key="4">
    <source>
        <dbReference type="ARBA" id="ARBA00018463"/>
    </source>
</evidence>
<feature type="compositionally biased region" description="Basic and acidic residues" evidence="7">
    <location>
        <begin position="85"/>
        <end position="95"/>
    </location>
</feature>
<comment type="subunit">
    <text evidence="3">Interacts with ERF2.</text>
</comment>
<name>A0A8H2XWL2_9AGAM</name>
<dbReference type="PANTHER" id="PTHR13254">
    <property type="entry name" value="GOLGI AUTOANTIGEN, GOLGIN SUBFAMILY A, 7"/>
    <property type="match status" value="1"/>
</dbReference>
<evidence type="ECO:0000256" key="1">
    <source>
        <dbReference type="ARBA" id="ARBA00004406"/>
    </source>
</evidence>
<feature type="domain" description="Golgin subfamily A member 7/ERF4" evidence="8">
    <location>
        <begin position="207"/>
        <end position="318"/>
    </location>
</feature>
<sequence>MKSNTDLGDLQPRQPGDHDETPVRHFMDDDGRGTNTMADMDNRSDAGDTVGVDNIGASGSSRDGPDFAAMGELASDFSRPAHTRSGSEFDPEARNSEPSPDVNLDLSSVEDASGGVGGGMDYVHPLAAAQLAPGKMLVQGQSLASKTGSVRSRGRVPDVLEVFPQDESTRTRRVIPHSSYYNGPPPLDSAYGSDPLGQIGVHYPREILRIERDYSGGELCQFHPTFPLELEGRITPVQHQESMNSINEVLISAHTIFPSFVYNSVAILTLYISTLFVPSHYDKEMQRLRLLIDQLNREVYNPQGLNILWPQRSAFLFVGPVYLTISTTNPSTPTVRN</sequence>
<evidence type="ECO:0000256" key="2">
    <source>
        <dbReference type="ARBA" id="ARBA00007732"/>
    </source>
</evidence>
<dbReference type="Proteomes" id="UP000663831">
    <property type="component" value="Unassembled WGS sequence"/>
</dbReference>
<protein>
    <recommendedName>
        <fullName evidence="4">Ras modification protein ERF4</fullName>
    </recommendedName>
</protein>
<evidence type="ECO:0000313" key="10">
    <source>
        <dbReference type="Proteomes" id="UP000663831"/>
    </source>
</evidence>
<comment type="subcellular location">
    <subcellularLocation>
        <location evidence="1">Endoplasmic reticulum membrane</location>
        <topology evidence="1">Peripheral membrane protein</topology>
    </subcellularLocation>
</comment>
<keyword evidence="6" id="KW-0472">Membrane</keyword>
<evidence type="ECO:0000256" key="5">
    <source>
        <dbReference type="ARBA" id="ARBA00022824"/>
    </source>
</evidence>
<dbReference type="InterPro" id="IPR051371">
    <property type="entry name" value="Ras_palmitoyltransferase"/>
</dbReference>
<dbReference type="Pfam" id="PF10256">
    <property type="entry name" value="Erf4"/>
    <property type="match status" value="1"/>
</dbReference>
<keyword evidence="5" id="KW-0256">Endoplasmic reticulum</keyword>
<evidence type="ECO:0000256" key="6">
    <source>
        <dbReference type="ARBA" id="ARBA00023136"/>
    </source>
</evidence>
<dbReference type="GO" id="GO:0031211">
    <property type="term" value="C:endoplasmic reticulum palmitoyltransferase complex"/>
    <property type="evidence" value="ECO:0007669"/>
    <property type="project" value="TreeGrafter"/>
</dbReference>
<proteinExistence type="inferred from homology"/>
<evidence type="ECO:0000256" key="7">
    <source>
        <dbReference type="SAM" id="MobiDB-lite"/>
    </source>
</evidence>
<accession>A0A8H2XWL2</accession>
<reference evidence="9" key="1">
    <citation type="submission" date="2021-01" db="EMBL/GenBank/DDBJ databases">
        <authorList>
            <person name="Kaushik A."/>
        </authorList>
    </citation>
    <scope>NUCLEOTIDE SEQUENCE</scope>
    <source>
        <strain evidence="9">AG3-1AP</strain>
    </source>
</reference>
<gene>
    <name evidence="9" type="ORF">RDB_LOCUS47127</name>
</gene>